<evidence type="ECO:0000313" key="3">
    <source>
        <dbReference type="EMBL" id="STZ09944.1"/>
    </source>
</evidence>
<keyword evidence="4" id="KW-1185">Reference proteome</keyword>
<evidence type="ECO:0000313" key="2">
    <source>
        <dbReference type="EMBL" id="OOR88106.1"/>
    </source>
</evidence>
<reference evidence="3 5" key="2">
    <citation type="submission" date="2018-06" db="EMBL/GenBank/DDBJ databases">
        <authorList>
            <consortium name="Pathogen Informatics"/>
            <person name="Doyle S."/>
        </authorList>
    </citation>
    <scope>NUCLEOTIDE SEQUENCE [LARGE SCALE GENOMIC DNA]</scope>
    <source>
        <strain evidence="3 5">NCTC10293</strain>
    </source>
</reference>
<reference evidence="2 4" key="1">
    <citation type="submission" date="2017-02" db="EMBL/GenBank/DDBJ databases">
        <title>Draft genome sequence of Moraxella caviae CCUG 355 type strain.</title>
        <authorList>
            <person name="Engstrom-Jakobsson H."/>
            <person name="Salva-Serra F."/>
            <person name="Thorell K."/>
            <person name="Gonzales-Siles L."/>
            <person name="Karlsson R."/>
            <person name="Boulund F."/>
            <person name="Engstrand L."/>
            <person name="Moore E."/>
        </authorList>
    </citation>
    <scope>NUCLEOTIDE SEQUENCE [LARGE SCALE GENOMIC DNA]</scope>
    <source>
        <strain evidence="2 4">CCUG 355</strain>
    </source>
</reference>
<gene>
    <name evidence="3" type="primary">ytpA</name>
    <name evidence="2" type="ORF">B0181_09185</name>
    <name evidence="3" type="ORF">NCTC10293_00262</name>
</gene>
<feature type="domain" description="Serine aminopeptidase S33" evidence="1">
    <location>
        <begin position="24"/>
        <end position="290"/>
    </location>
</feature>
<keyword evidence="3" id="KW-0378">Hydrolase</keyword>
<dbReference type="PANTHER" id="PTHR11614">
    <property type="entry name" value="PHOSPHOLIPASE-RELATED"/>
    <property type="match status" value="1"/>
</dbReference>
<dbReference type="SUPFAM" id="SSF53474">
    <property type="entry name" value="alpha/beta-Hydrolases"/>
    <property type="match status" value="1"/>
</dbReference>
<dbReference type="RefSeq" id="WP_078277200.1">
    <property type="nucleotide sequence ID" value="NZ_MUXU01000056.1"/>
</dbReference>
<dbReference type="Proteomes" id="UP000255279">
    <property type="component" value="Unassembled WGS sequence"/>
</dbReference>
<dbReference type="Proteomes" id="UP000190435">
    <property type="component" value="Unassembled WGS sequence"/>
</dbReference>
<proteinExistence type="predicted"/>
<dbReference type="EMBL" id="MUXU01000056">
    <property type="protein sequence ID" value="OOR88106.1"/>
    <property type="molecule type" value="Genomic_DNA"/>
</dbReference>
<dbReference type="STRING" id="34060.B0181_09185"/>
<name>A0A1S9ZX38_9GAMM</name>
<organism evidence="2 4">
    <name type="scientific">Moraxella caviae</name>
    <dbReference type="NCBI Taxonomy" id="34060"/>
    <lineage>
        <taxon>Bacteria</taxon>
        <taxon>Pseudomonadati</taxon>
        <taxon>Pseudomonadota</taxon>
        <taxon>Gammaproteobacteria</taxon>
        <taxon>Moraxellales</taxon>
        <taxon>Moraxellaceae</taxon>
        <taxon>Moraxella</taxon>
    </lineage>
</organism>
<dbReference type="InterPro" id="IPR022742">
    <property type="entry name" value="Hydrolase_4"/>
</dbReference>
<dbReference type="AlphaFoldDB" id="A0A1S9ZX38"/>
<dbReference type="InterPro" id="IPR029058">
    <property type="entry name" value="AB_hydrolase_fold"/>
</dbReference>
<sequence>MTQPILSSNGVHRLHHTFYTPKDSVKATLLIVHGMCEHSGRYEKFAKFLADNGILVATYDQLGHGRTVKDKYELGFIDEKHPVQALCKDVIIMADKLKELAPDVPHFIMGHSMGSFVVRTVLTHHASRFDGAILMGTADSTNLLGKLATPALSLLNRLSPKAHNQTIAALLNDSLLGQLRSPISPSPFAWLAENTDAIKAFEADALCGFTFSNNGFFTLSALMKKACDDGWFAHFPANFGVLLISGKDDPVGNMGQDIPHLHDKLLAKTKAHIQSHLYVNMRHEILQETNHAQVFNDVLKWLNAHIERTHIK</sequence>
<dbReference type="OrthoDB" id="5614837at2"/>
<protein>
    <submittedName>
        <fullName evidence="2">Lysophospholipase</fullName>
    </submittedName>
    <submittedName>
        <fullName evidence="3">Phospholipase ytpA</fullName>
        <ecNumber evidence="3">3.1.1.-</ecNumber>
    </submittedName>
</protein>
<dbReference type="GO" id="GO:0016787">
    <property type="term" value="F:hydrolase activity"/>
    <property type="evidence" value="ECO:0007669"/>
    <property type="project" value="UniProtKB-KW"/>
</dbReference>
<accession>A0A1S9ZX38</accession>
<evidence type="ECO:0000313" key="5">
    <source>
        <dbReference type="Proteomes" id="UP000255279"/>
    </source>
</evidence>
<evidence type="ECO:0000259" key="1">
    <source>
        <dbReference type="Pfam" id="PF12146"/>
    </source>
</evidence>
<dbReference type="Pfam" id="PF12146">
    <property type="entry name" value="Hydrolase_4"/>
    <property type="match status" value="1"/>
</dbReference>
<dbReference type="EMBL" id="UGQE01000001">
    <property type="protein sequence ID" value="STZ09944.1"/>
    <property type="molecule type" value="Genomic_DNA"/>
</dbReference>
<dbReference type="InterPro" id="IPR051044">
    <property type="entry name" value="MAG_DAG_Lipase"/>
</dbReference>
<dbReference type="Gene3D" id="3.40.50.1820">
    <property type="entry name" value="alpha/beta hydrolase"/>
    <property type="match status" value="1"/>
</dbReference>
<dbReference type="EC" id="3.1.1.-" evidence="3"/>
<evidence type="ECO:0000313" key="4">
    <source>
        <dbReference type="Proteomes" id="UP000190435"/>
    </source>
</evidence>